<dbReference type="Gene3D" id="3.40.630.30">
    <property type="match status" value="1"/>
</dbReference>
<evidence type="ECO:0000259" key="1">
    <source>
        <dbReference type="PROSITE" id="PS51186"/>
    </source>
</evidence>
<evidence type="ECO:0000313" key="2">
    <source>
        <dbReference type="EMBL" id="GIM71301.1"/>
    </source>
</evidence>
<gene>
    <name evidence="2" type="ORF">Aco04nite_24590</name>
</gene>
<name>A0A919SGC8_9ACTN</name>
<dbReference type="SUPFAM" id="SSF55729">
    <property type="entry name" value="Acyl-CoA N-acyltransferases (Nat)"/>
    <property type="match status" value="1"/>
</dbReference>
<dbReference type="CDD" id="cd04301">
    <property type="entry name" value="NAT_SF"/>
    <property type="match status" value="1"/>
</dbReference>
<comment type="caution">
    <text evidence="2">The sequence shown here is derived from an EMBL/GenBank/DDBJ whole genome shotgun (WGS) entry which is preliminary data.</text>
</comment>
<dbReference type="InterPro" id="IPR016181">
    <property type="entry name" value="Acyl_CoA_acyltransferase"/>
</dbReference>
<dbReference type="GO" id="GO:0016747">
    <property type="term" value="F:acyltransferase activity, transferring groups other than amino-acyl groups"/>
    <property type="evidence" value="ECO:0007669"/>
    <property type="project" value="InterPro"/>
</dbReference>
<organism evidence="2 3">
    <name type="scientific">Winogradskya consettensis</name>
    <dbReference type="NCBI Taxonomy" id="113560"/>
    <lineage>
        <taxon>Bacteria</taxon>
        <taxon>Bacillati</taxon>
        <taxon>Actinomycetota</taxon>
        <taxon>Actinomycetes</taxon>
        <taxon>Micromonosporales</taxon>
        <taxon>Micromonosporaceae</taxon>
        <taxon>Winogradskya</taxon>
    </lineage>
</organism>
<protein>
    <submittedName>
        <fullName evidence="2">N-acetyltransferase</fullName>
    </submittedName>
</protein>
<dbReference type="EMBL" id="BOQP01000010">
    <property type="protein sequence ID" value="GIM71301.1"/>
    <property type="molecule type" value="Genomic_DNA"/>
</dbReference>
<dbReference type="PROSITE" id="PS51186">
    <property type="entry name" value="GNAT"/>
    <property type="match status" value="1"/>
</dbReference>
<dbReference type="AlphaFoldDB" id="A0A919SGC8"/>
<reference evidence="2" key="1">
    <citation type="submission" date="2021-03" db="EMBL/GenBank/DDBJ databases">
        <title>Whole genome shotgun sequence of Actinoplanes consettensis NBRC 14913.</title>
        <authorList>
            <person name="Komaki H."/>
            <person name="Tamura T."/>
        </authorList>
    </citation>
    <scope>NUCLEOTIDE SEQUENCE</scope>
    <source>
        <strain evidence="2">NBRC 14913</strain>
    </source>
</reference>
<keyword evidence="3" id="KW-1185">Reference proteome</keyword>
<proteinExistence type="predicted"/>
<accession>A0A919SGC8</accession>
<sequence length="262" mass="28539">MDTAALLAVYDAQMRMPPGGTLPAGVTYEHDGPVVRIVGGHMGRIRAPRDVGVTGAALDRLIVRQRDYFQARGQGVEWKFRAHDLPADLPERLVAAGFVPEDPSTTLLGFAAELATEPVLPAGIVLRQVHETDDLRRIADHQSEVWDTDLSWVTGMLLSQVSADPTQITILIAEADDRIVCSAWSLYYPGTEFAALLGGTTLPQWRGRGIYRALIAARAQDAVTRGVPLLHVDASPASAPILRRLGFHAITTSTHYHWTPPN</sequence>
<dbReference type="InterPro" id="IPR000182">
    <property type="entry name" value="GNAT_dom"/>
</dbReference>
<evidence type="ECO:0000313" key="3">
    <source>
        <dbReference type="Proteomes" id="UP000680865"/>
    </source>
</evidence>
<feature type="domain" description="N-acetyltransferase" evidence="1">
    <location>
        <begin position="124"/>
        <end position="262"/>
    </location>
</feature>
<dbReference type="Proteomes" id="UP000680865">
    <property type="component" value="Unassembled WGS sequence"/>
</dbReference>